<evidence type="ECO:0000313" key="2">
    <source>
        <dbReference type="Proteomes" id="UP001177769"/>
    </source>
</evidence>
<sequence length="170" mass="17631">MKRRSLLKLGIASGVVLAVAGGSLALLKPGLLADGKLSPAARQLMRAVALAVFDGLLPAEAAAREARLAAHLDQLDANIAGFPPHLRGELSQLLSLLTSSGGRLALTGLTSDWAAASVADVQASLQAMSLSSLGLNQQIYHALRDLSSLVFFSNAASWQLVGYPGPREIP</sequence>
<organism evidence="1 2">
    <name type="scientific">Paucibacter sediminis</name>
    <dbReference type="NCBI Taxonomy" id="3019553"/>
    <lineage>
        <taxon>Bacteria</taxon>
        <taxon>Pseudomonadati</taxon>
        <taxon>Pseudomonadota</taxon>
        <taxon>Betaproteobacteria</taxon>
        <taxon>Burkholderiales</taxon>
        <taxon>Sphaerotilaceae</taxon>
        <taxon>Roseateles</taxon>
    </lineage>
</organism>
<evidence type="ECO:0000313" key="1">
    <source>
        <dbReference type="EMBL" id="WIT12363.1"/>
    </source>
</evidence>
<dbReference type="Proteomes" id="UP001177769">
    <property type="component" value="Chromosome"/>
</dbReference>
<accession>A0AA95NHA6</accession>
<dbReference type="AlphaFoldDB" id="A0AA95NHA6"/>
<dbReference type="RefSeq" id="WP_285233461.1">
    <property type="nucleotide sequence ID" value="NZ_CP116346.1"/>
</dbReference>
<evidence type="ECO:0008006" key="3">
    <source>
        <dbReference type="Google" id="ProtNLM"/>
    </source>
</evidence>
<name>A0AA95NHA6_9BURK</name>
<keyword evidence="2" id="KW-1185">Reference proteome</keyword>
<proteinExistence type="predicted"/>
<dbReference type="KEGG" id="pais:PFX98_01785"/>
<dbReference type="EMBL" id="CP116346">
    <property type="protein sequence ID" value="WIT12363.1"/>
    <property type="molecule type" value="Genomic_DNA"/>
</dbReference>
<protein>
    <recommendedName>
        <fullName evidence="3">Twin-arginine translocation pathway signal protein</fullName>
    </recommendedName>
</protein>
<reference evidence="1" key="1">
    <citation type="submission" date="2023-01" db="EMBL/GenBank/DDBJ databases">
        <title>Whole genome sequence of Paucibacter sp. S2-9 isolated from pond sediment.</title>
        <authorList>
            <person name="Jung J.Y."/>
        </authorList>
    </citation>
    <scope>NUCLEOTIDE SEQUENCE</scope>
    <source>
        <strain evidence="1">S2-9</strain>
    </source>
</reference>
<gene>
    <name evidence="1" type="ORF">PFX98_01785</name>
</gene>